<sequence length="1902" mass="198896">MNRYKWTRKFLAAFLSIAMVLGFMPAMERASAATPTVKVVQIAAAKDNSIALKSDGTVIAWGKQVTTWAKPPEGLTDVVEIYAKDTVFLARKSNGTIVAWGSNEATELNIPAGLGKVVSMASAGNHTLVVSELGAISGVGRAIGWGLNGNGQSTVPVDAQSSATKVAAGTYYSMALKFNGTVVAWGSNGAGAMPMPSDLSNVIAIDAGYRYALALKSDGTVVAWGQEYSGNGILDVAGLTGIKAISANQEHAVALKNDGTVVGWGNNSDGKATPPAGLSDVVAVSAGVNHSLALKSDGTVVSWGSQTSVPDNNELSSLTIAEGTPNPVFSSAVTSYQYDIDPNETSVHINAVLKDTAYSALYINDQLQKSGTTVAVAVPAIGAVIKVKVVPYLKPQQAQTYTLKVTRDRVAPAVAFTPNGNTAALKSVETTVRVTDATSGIDTSTLKYAWTQSASAPASGDWTSFALQTADSKQFAYTGSDGEWYLHIRAEDHAGNTMEATSASFLIDGTPPELSVTMKNEDDNSYPESTTDGWSNQSVTLTAAATDEISASVPIQYTLDGGKTWGNYSGEITLEVDGIYTVGFQAQDTAGNTTIVNRTVKIAKRSLKMTLTLTNNATGTAYTSGEWVDTGVSVKAIAETTTGSALTYTYSLKIGNVEVMTDEPYYPDSTNVGFIEDGMNSGDFTVSDGANTLNVPYAINIDKKSPTVSFSPNGNATAAKAVSVTVNVEDVGGSGVADSTLKYVWTQSTEEPAGGWLPLNNGSTLTKEGVDGTWYLHIQGQDLLGHTACRDDDDRCINRSTSVTHVASDAFELMNEALDSTLSMTAANFDKKESAQADIMTEMMLNGNTLTGISNGGTTLAEETDYTVGGNSVTILKSYLASQPEGITSLTFTFSGGAAPTLEITISDTTPSNSAISPDIASFDQNPSAQTDVVTMLALNGNTLAGISNGDTELVSGTDYIVEDDRVTILKSYLAVQPPGITSLTFTFSAGEIQTLILMVSDTTSSNSTISPNSGSFDKTASAQADVVTTLSLNGNTLEKISNGGTPLVSGTDYTVSDDGDTVTILKDYLATQPEGATSLTFTFSAGADQTLTITVTDTRVREGTPTIAIDYAKEELTGFEAGGSYTIDGTLVFPIDGKLDVADYLGDALAIVKKGNGTTTDSVAQNLVVPSRPAAPTAAGVDPTMVGGTGKITGVTTAMEYKSSIGAWTGVTGTEINGLGIGTYEVRIKATATSFKSVEQTVTITALTPEAEATPTIAIDYANEELTGFEAGGSYTIDGTLVFPIDGKLDVAGYLGDALAIVKKGNGTTTDSVAQNLVVPSRPAAPTAAGVNPTMVGGTGKITGVTTAMEYKSSIGAWTGVTGTEINGLGIGTYEVRIKATATSFKSVEQTVTITDPLPATTYTMTVNNGGDGASGSRKYASGDTVSIQAGTRSGYSFNGWTSSDGAIFANASDADTTFVMPAHNVTVTANWRANGGSGGWSFPTAPTGPVVTIDKKIDQPTTVSTSLTASVNPNSHASVNITESQIRTLIEAAKRDAQNKGNTADGIGIAFHILFSEDVTSFSVKLGESALALLEKENVKRFDLNSSLVDFSFDQAAIREMEFQALRDLVIEAAPVSELSDEARQLIGGRPVFDLTVSYENDGKTEYVTNFEKGTVTLGIAYKADSGEKTANLYTVHVDKEGKPKFLSRSSYDNGKLTFSRNSLSVYGVGYLPPAPAFSDTVKHWAKDGIDFVVSFGLIAGTSETTFSPNTAITRGDFLMALGKLSGADTSGYKQSSFSDVSSTSSAMPYIEWAAQNKIVQGVGNTRFNPDRSITREQIAVITAGFAQAMGYTLPANKQAVTFADETEISIWAKDAVKAIQQAGVVEGKDNNRYDPAGNATRAEAAIILRRFMELVMVGA</sequence>
<dbReference type="InterPro" id="IPR000408">
    <property type="entry name" value="Reg_chr_condens"/>
</dbReference>
<dbReference type="PROSITE" id="PS00626">
    <property type="entry name" value="RCC1_2"/>
    <property type="match status" value="1"/>
</dbReference>
<dbReference type="PROSITE" id="PS51272">
    <property type="entry name" value="SLH"/>
    <property type="match status" value="3"/>
</dbReference>
<evidence type="ECO:0000256" key="7">
    <source>
        <dbReference type="SAM" id="SignalP"/>
    </source>
</evidence>
<evidence type="ECO:0000256" key="3">
    <source>
        <dbReference type="ARBA" id="ARBA00022737"/>
    </source>
</evidence>
<organism evidence="9 10">
    <name type="scientific">Paenibacillus lycopersici</name>
    <dbReference type="NCBI Taxonomy" id="2704462"/>
    <lineage>
        <taxon>Bacteria</taxon>
        <taxon>Bacillati</taxon>
        <taxon>Bacillota</taxon>
        <taxon>Bacilli</taxon>
        <taxon>Bacillales</taxon>
        <taxon>Paenibacillaceae</taxon>
        <taxon>Paenibacillus</taxon>
    </lineage>
</organism>
<dbReference type="PROSITE" id="PS50012">
    <property type="entry name" value="RCC1_3"/>
    <property type="match status" value="3"/>
</dbReference>
<dbReference type="EMBL" id="CP048209">
    <property type="protein sequence ID" value="QHT63000.1"/>
    <property type="molecule type" value="Genomic_DNA"/>
</dbReference>
<dbReference type="Gene3D" id="2.60.40.4270">
    <property type="entry name" value="Listeria-Bacteroides repeat domain"/>
    <property type="match status" value="1"/>
</dbReference>
<dbReference type="GO" id="GO:0030245">
    <property type="term" value="P:cellulose catabolic process"/>
    <property type="evidence" value="ECO:0007669"/>
    <property type="project" value="UniProtKB-KW"/>
</dbReference>
<evidence type="ECO:0000313" key="10">
    <source>
        <dbReference type="Proteomes" id="UP000476064"/>
    </source>
</evidence>
<dbReference type="Gene3D" id="2.130.10.30">
    <property type="entry name" value="Regulator of chromosome condensation 1/beta-lactamase-inhibitor protein II"/>
    <property type="match status" value="2"/>
</dbReference>
<dbReference type="SUPFAM" id="SSF50985">
    <property type="entry name" value="RCC1/BLIP-II"/>
    <property type="match status" value="1"/>
</dbReference>
<dbReference type="InterPro" id="IPR001119">
    <property type="entry name" value="SLH_dom"/>
</dbReference>
<dbReference type="NCBIfam" id="TIGR02543">
    <property type="entry name" value="List_Bact_rpt"/>
    <property type="match status" value="1"/>
</dbReference>
<dbReference type="Pfam" id="PF03442">
    <property type="entry name" value="CBM_X2"/>
    <property type="match status" value="3"/>
</dbReference>
<keyword evidence="4" id="KW-0136">Cellulose degradation</keyword>
<keyword evidence="6" id="KW-0624">Polysaccharide degradation</keyword>
<feature type="domain" description="SLH" evidence="8">
    <location>
        <begin position="1842"/>
        <end position="1902"/>
    </location>
</feature>
<dbReference type="Pfam" id="PF00395">
    <property type="entry name" value="SLH"/>
    <property type="match status" value="3"/>
</dbReference>
<accession>A0A6C0G6D5</accession>
<dbReference type="Pfam" id="PF13540">
    <property type="entry name" value="RCC1_2"/>
    <property type="match status" value="4"/>
</dbReference>
<keyword evidence="10" id="KW-1185">Reference proteome</keyword>
<dbReference type="Gene3D" id="2.60.40.10">
    <property type="entry name" value="Immunoglobulins"/>
    <property type="match status" value="3"/>
</dbReference>
<dbReference type="Pfam" id="PF18998">
    <property type="entry name" value="Flg_new_2"/>
    <property type="match status" value="1"/>
</dbReference>
<dbReference type="InterPro" id="IPR051709">
    <property type="entry name" value="Ub-ligase/GTPase-reg"/>
</dbReference>
<dbReference type="SUPFAM" id="SSF81296">
    <property type="entry name" value="E set domains"/>
    <property type="match status" value="3"/>
</dbReference>
<dbReference type="InterPro" id="IPR042229">
    <property type="entry name" value="Listeria/Bacterioides_rpt_sf"/>
</dbReference>
<dbReference type="Proteomes" id="UP000476064">
    <property type="component" value="Chromosome"/>
</dbReference>
<protein>
    <recommendedName>
        <fullName evidence="8">SLH domain-containing protein</fullName>
    </recommendedName>
</protein>
<dbReference type="KEGG" id="plyc:GXP70_25560"/>
<dbReference type="InterPro" id="IPR025883">
    <property type="entry name" value="Cadherin-like_domain"/>
</dbReference>
<proteinExistence type="predicted"/>
<evidence type="ECO:0000259" key="8">
    <source>
        <dbReference type="PROSITE" id="PS51272"/>
    </source>
</evidence>
<dbReference type="InterPro" id="IPR013783">
    <property type="entry name" value="Ig-like_fold"/>
</dbReference>
<dbReference type="Pfam" id="PF12733">
    <property type="entry name" value="Cadherin-like"/>
    <property type="match status" value="1"/>
</dbReference>
<keyword evidence="2 7" id="KW-0732">Signal</keyword>
<name>A0A6C0G6D5_9BACL</name>
<dbReference type="RefSeq" id="WP_162359430.1">
    <property type="nucleotide sequence ID" value="NZ_CP048209.1"/>
</dbReference>
<reference evidence="9 10" key="1">
    <citation type="submission" date="2020-01" db="EMBL/GenBank/DDBJ databases">
        <title>Paenibacillus sp. nov., isolated from tomato rhizosphere.</title>
        <authorList>
            <person name="Weon H.-Y."/>
            <person name="Lee S.A."/>
        </authorList>
    </citation>
    <scope>NUCLEOTIDE SEQUENCE [LARGE SCALE GENOMIC DNA]</scope>
    <source>
        <strain evidence="9 10">12200R-189</strain>
    </source>
</reference>
<evidence type="ECO:0000256" key="6">
    <source>
        <dbReference type="ARBA" id="ARBA00023326"/>
    </source>
</evidence>
<keyword evidence="5" id="KW-0119">Carbohydrate metabolism</keyword>
<dbReference type="InterPro" id="IPR013378">
    <property type="entry name" value="InlB-like_B-rpt"/>
</dbReference>
<evidence type="ECO:0000256" key="5">
    <source>
        <dbReference type="ARBA" id="ARBA00023277"/>
    </source>
</evidence>
<dbReference type="InterPro" id="IPR014756">
    <property type="entry name" value="Ig_E-set"/>
</dbReference>
<dbReference type="InterPro" id="IPR009091">
    <property type="entry name" value="RCC1/BLIP-II"/>
</dbReference>
<evidence type="ECO:0000313" key="9">
    <source>
        <dbReference type="EMBL" id="QHT63000.1"/>
    </source>
</evidence>
<feature type="domain" description="SLH" evidence="8">
    <location>
        <begin position="1715"/>
        <end position="1773"/>
    </location>
</feature>
<comment type="subcellular location">
    <subcellularLocation>
        <location evidence="1">Cell envelope</location>
    </subcellularLocation>
</comment>
<dbReference type="GO" id="GO:0030313">
    <property type="term" value="C:cell envelope"/>
    <property type="evidence" value="ECO:0007669"/>
    <property type="project" value="UniProtKB-SubCell"/>
</dbReference>
<dbReference type="PANTHER" id="PTHR45622:SF60">
    <property type="entry name" value="UBIQUITIN-PROTEIN LIGASE E3A"/>
    <property type="match status" value="1"/>
</dbReference>
<evidence type="ECO:0000256" key="4">
    <source>
        <dbReference type="ARBA" id="ARBA00023001"/>
    </source>
</evidence>
<dbReference type="GO" id="GO:0061630">
    <property type="term" value="F:ubiquitin protein ligase activity"/>
    <property type="evidence" value="ECO:0007669"/>
    <property type="project" value="TreeGrafter"/>
</dbReference>
<feature type="domain" description="SLH" evidence="8">
    <location>
        <begin position="1776"/>
        <end position="1839"/>
    </location>
</feature>
<evidence type="ECO:0000256" key="1">
    <source>
        <dbReference type="ARBA" id="ARBA00004196"/>
    </source>
</evidence>
<dbReference type="InterPro" id="IPR005102">
    <property type="entry name" value="Carbo-bd_X2"/>
</dbReference>
<evidence type="ECO:0000256" key="2">
    <source>
        <dbReference type="ARBA" id="ARBA00022729"/>
    </source>
</evidence>
<dbReference type="PANTHER" id="PTHR45622">
    <property type="entry name" value="UBIQUITIN-PROTEIN LIGASE E3A-RELATED"/>
    <property type="match status" value="1"/>
</dbReference>
<feature type="signal peptide" evidence="7">
    <location>
        <begin position="1"/>
        <end position="32"/>
    </location>
</feature>
<dbReference type="InterPro" id="IPR044060">
    <property type="entry name" value="Bacterial_rp_domain"/>
</dbReference>
<gene>
    <name evidence="9" type="ORF">GXP70_25560</name>
</gene>
<feature type="chain" id="PRO_5025440393" description="SLH domain-containing protein" evidence="7">
    <location>
        <begin position="33"/>
        <end position="1902"/>
    </location>
</feature>
<keyword evidence="3" id="KW-0677">Repeat</keyword>